<protein>
    <submittedName>
        <fullName evidence="1">Uncharacterized protein</fullName>
    </submittedName>
</protein>
<feature type="non-terminal residue" evidence="1">
    <location>
        <position position="1"/>
    </location>
</feature>
<accession>A0A0B7AF43</accession>
<reference evidence="1" key="1">
    <citation type="submission" date="2014-12" db="EMBL/GenBank/DDBJ databases">
        <title>Insight into the proteome of Arion vulgaris.</title>
        <authorList>
            <person name="Aradska J."/>
            <person name="Bulat T."/>
            <person name="Smidak R."/>
            <person name="Sarate P."/>
            <person name="Gangsoo J."/>
            <person name="Sialana F."/>
            <person name="Bilban M."/>
            <person name="Lubec G."/>
        </authorList>
    </citation>
    <scope>NUCLEOTIDE SEQUENCE</scope>
    <source>
        <tissue evidence="1">Skin</tissue>
    </source>
</reference>
<organism evidence="1">
    <name type="scientific">Arion vulgaris</name>
    <dbReference type="NCBI Taxonomy" id="1028688"/>
    <lineage>
        <taxon>Eukaryota</taxon>
        <taxon>Metazoa</taxon>
        <taxon>Spiralia</taxon>
        <taxon>Lophotrochozoa</taxon>
        <taxon>Mollusca</taxon>
        <taxon>Gastropoda</taxon>
        <taxon>Heterobranchia</taxon>
        <taxon>Euthyneura</taxon>
        <taxon>Panpulmonata</taxon>
        <taxon>Eupulmonata</taxon>
        <taxon>Stylommatophora</taxon>
        <taxon>Helicina</taxon>
        <taxon>Arionoidea</taxon>
        <taxon>Arionidae</taxon>
        <taxon>Arion</taxon>
    </lineage>
</organism>
<name>A0A0B7AF43_9EUPU</name>
<dbReference type="EMBL" id="HACG01032392">
    <property type="protein sequence ID" value="CEK79257.1"/>
    <property type="molecule type" value="Transcribed_RNA"/>
</dbReference>
<dbReference type="AlphaFoldDB" id="A0A0B7AF43"/>
<sequence length="61" mass="6986">VGEFRMDKRDVLQSLGNLLLDEDIKIKVESIQQFQVFGITCTSKAECLRGRERCVVNQRAT</sequence>
<evidence type="ECO:0000313" key="1">
    <source>
        <dbReference type="EMBL" id="CEK79257.1"/>
    </source>
</evidence>
<gene>
    <name evidence="1" type="primary">ORF114489</name>
</gene>
<proteinExistence type="predicted"/>